<name>A0A6B3SGZ0_9BURK</name>
<dbReference type="Proteomes" id="UP000482155">
    <property type="component" value="Unassembled WGS sequence"/>
</dbReference>
<keyword evidence="2" id="KW-1185">Reference proteome</keyword>
<gene>
    <name evidence="1" type="ORF">G3574_03445</name>
</gene>
<comment type="caution">
    <text evidence="1">The sequence shown here is derived from an EMBL/GenBank/DDBJ whole genome shotgun (WGS) entry which is preliminary data.</text>
</comment>
<organism evidence="1 2">
    <name type="scientific">Noviherbaspirillum galbum</name>
    <dbReference type="NCBI Taxonomy" id="2709383"/>
    <lineage>
        <taxon>Bacteria</taxon>
        <taxon>Pseudomonadati</taxon>
        <taxon>Pseudomonadota</taxon>
        <taxon>Betaproteobacteria</taxon>
        <taxon>Burkholderiales</taxon>
        <taxon>Oxalobacteraceae</taxon>
        <taxon>Noviherbaspirillum</taxon>
    </lineage>
</organism>
<proteinExistence type="predicted"/>
<sequence>MKPLKFVIPLGGDCNVYREVDGKQVALTPQQLEQWAMELGFRANDLRERQAMESIQAGQLYQYLCDEPFYVLAQFDAKEGMVFLPADKYGNVTGKKPVLVFPYANLVRVKSQGKLAKAAAFLGTELVPAF</sequence>
<evidence type="ECO:0000313" key="2">
    <source>
        <dbReference type="Proteomes" id="UP000482155"/>
    </source>
</evidence>
<evidence type="ECO:0000313" key="1">
    <source>
        <dbReference type="EMBL" id="NEX60124.1"/>
    </source>
</evidence>
<dbReference type="RefSeq" id="WP_163960625.1">
    <property type="nucleotide sequence ID" value="NZ_JAAIVB010000011.1"/>
</dbReference>
<reference evidence="1 2" key="1">
    <citation type="submission" date="2020-02" db="EMBL/GenBank/DDBJ databases">
        <authorList>
            <person name="Kim M.K."/>
        </authorList>
    </citation>
    <scope>NUCLEOTIDE SEQUENCE [LARGE SCALE GENOMIC DNA]</scope>
    <source>
        <strain evidence="1 2">17J57-3</strain>
    </source>
</reference>
<dbReference type="EMBL" id="JAAIVB010000011">
    <property type="protein sequence ID" value="NEX60124.1"/>
    <property type="molecule type" value="Genomic_DNA"/>
</dbReference>
<protein>
    <submittedName>
        <fullName evidence="1">Uncharacterized protein</fullName>
    </submittedName>
</protein>
<accession>A0A6B3SGZ0</accession>
<dbReference type="AlphaFoldDB" id="A0A6B3SGZ0"/>